<name>A0A553GVA2_9PSED</name>
<dbReference type="EMBL" id="VJOY01000015">
    <property type="protein sequence ID" value="TRX73417.1"/>
    <property type="molecule type" value="Genomic_DNA"/>
</dbReference>
<gene>
    <name evidence="1" type="ORF">FM069_17590</name>
</gene>
<dbReference type="AlphaFoldDB" id="A0A553GVA2"/>
<keyword evidence="2" id="KW-1185">Reference proteome</keyword>
<accession>A0A553GVA2</accession>
<comment type="caution">
    <text evidence="1">The sequence shown here is derived from an EMBL/GenBank/DDBJ whole genome shotgun (WGS) entry which is preliminary data.</text>
</comment>
<sequence>MLFFLMLWIFNPSAESCEDSLLKERAISFAKKYSSGSDVVLKEWFTKSALNTQFIKEKHHLDFFNYTYTQAKDNKGIKTIKVALDSAKSCDQCAVSTTIEFNSKSQPFEGTECWSLEEGQWKISDK</sequence>
<evidence type="ECO:0008006" key="3">
    <source>
        <dbReference type="Google" id="ProtNLM"/>
    </source>
</evidence>
<reference evidence="1 2" key="1">
    <citation type="submission" date="2019-07" db="EMBL/GenBank/DDBJ databases">
        <title>Pseudomonas mangiferae sp. nov., isolated from bark of mango tree in Thailand.</title>
        <authorList>
            <person name="Srisuk N."/>
            <person name="Anurat P."/>
        </authorList>
    </citation>
    <scope>NUCLEOTIDE SEQUENCE [LARGE SCALE GENOMIC DNA]</scope>
    <source>
        <strain evidence="1 2">DMKU_BBB3-04</strain>
    </source>
</reference>
<evidence type="ECO:0000313" key="1">
    <source>
        <dbReference type="EMBL" id="TRX73417.1"/>
    </source>
</evidence>
<organism evidence="1 2">
    <name type="scientific">Pseudomonas mangiferae</name>
    <dbReference type="NCBI Taxonomy" id="2593654"/>
    <lineage>
        <taxon>Bacteria</taxon>
        <taxon>Pseudomonadati</taxon>
        <taxon>Pseudomonadota</taxon>
        <taxon>Gammaproteobacteria</taxon>
        <taxon>Pseudomonadales</taxon>
        <taxon>Pseudomonadaceae</taxon>
        <taxon>Pseudomonas</taxon>
    </lineage>
</organism>
<dbReference type="RefSeq" id="WP_143489688.1">
    <property type="nucleotide sequence ID" value="NZ_VJOY01000015.1"/>
</dbReference>
<evidence type="ECO:0000313" key="2">
    <source>
        <dbReference type="Proteomes" id="UP000315235"/>
    </source>
</evidence>
<proteinExistence type="predicted"/>
<protein>
    <recommendedName>
        <fullName evidence="3">DUF4878 domain-containing protein</fullName>
    </recommendedName>
</protein>
<dbReference type="Proteomes" id="UP000315235">
    <property type="component" value="Unassembled WGS sequence"/>
</dbReference>